<keyword evidence="4" id="KW-0472">Membrane</keyword>
<keyword evidence="2" id="KW-0812">Transmembrane</keyword>
<keyword evidence="6" id="KW-1185">Reference proteome</keyword>
<dbReference type="AlphaFoldDB" id="A0AAN8JLH5"/>
<evidence type="ECO:0000313" key="5">
    <source>
        <dbReference type="EMBL" id="KAK6178218.1"/>
    </source>
</evidence>
<evidence type="ECO:0000313" key="6">
    <source>
        <dbReference type="Proteomes" id="UP001347796"/>
    </source>
</evidence>
<dbReference type="EMBL" id="JAZGQO010000009">
    <property type="protein sequence ID" value="KAK6178218.1"/>
    <property type="molecule type" value="Genomic_DNA"/>
</dbReference>
<evidence type="ECO:0000256" key="3">
    <source>
        <dbReference type="ARBA" id="ARBA00022989"/>
    </source>
</evidence>
<protein>
    <submittedName>
        <fullName evidence="5">Uncharacterized protein</fullName>
    </submittedName>
</protein>
<comment type="subcellular location">
    <subcellularLocation>
        <location evidence="1">Membrane</location>
        <topology evidence="1">Multi-pass membrane protein</topology>
    </subcellularLocation>
</comment>
<reference evidence="5 6" key="1">
    <citation type="submission" date="2024-01" db="EMBL/GenBank/DDBJ databases">
        <title>The genome of the rayed Mediterranean limpet Patella caerulea (Linnaeus, 1758).</title>
        <authorList>
            <person name="Anh-Thu Weber A."/>
            <person name="Halstead-Nussloch G."/>
        </authorList>
    </citation>
    <scope>NUCLEOTIDE SEQUENCE [LARGE SCALE GENOMIC DNA]</scope>
    <source>
        <strain evidence="5">AATW-2023a</strain>
        <tissue evidence="5">Whole specimen</tissue>
    </source>
</reference>
<accession>A0AAN8JLH5</accession>
<comment type="caution">
    <text evidence="5">The sequence shown here is derived from an EMBL/GenBank/DDBJ whole genome shotgun (WGS) entry which is preliminary data.</text>
</comment>
<dbReference type="GO" id="GO:0005743">
    <property type="term" value="C:mitochondrial inner membrane"/>
    <property type="evidence" value="ECO:0007669"/>
    <property type="project" value="TreeGrafter"/>
</dbReference>
<sequence length="104" mass="11801">MPVFLSMFVALRQMSSLPIEGFKEGGIFWFTDLSIPDPVYCLPMLTVATLAATIEVNLFKRQHLSMGVLLSVRQWCVHQQDRGYYSFYSSTLKCGEKQSHMGST</sequence>
<organism evidence="5 6">
    <name type="scientific">Patella caerulea</name>
    <name type="common">Rayed Mediterranean limpet</name>
    <dbReference type="NCBI Taxonomy" id="87958"/>
    <lineage>
        <taxon>Eukaryota</taxon>
        <taxon>Metazoa</taxon>
        <taxon>Spiralia</taxon>
        <taxon>Lophotrochozoa</taxon>
        <taxon>Mollusca</taxon>
        <taxon>Gastropoda</taxon>
        <taxon>Patellogastropoda</taxon>
        <taxon>Patelloidea</taxon>
        <taxon>Patellidae</taxon>
        <taxon>Patella</taxon>
    </lineage>
</organism>
<dbReference type="PANTHER" id="PTHR12428">
    <property type="entry name" value="OXA1"/>
    <property type="match status" value="1"/>
</dbReference>
<dbReference type="Proteomes" id="UP001347796">
    <property type="component" value="Unassembled WGS sequence"/>
</dbReference>
<gene>
    <name evidence="5" type="ORF">SNE40_013027</name>
</gene>
<dbReference type="PANTHER" id="PTHR12428:SF66">
    <property type="entry name" value="MITOCHONDRIAL INNER MEMBRANE PROTEIN OXA1L"/>
    <property type="match status" value="1"/>
</dbReference>
<proteinExistence type="predicted"/>
<dbReference type="GO" id="GO:0032979">
    <property type="term" value="P:protein insertion into mitochondrial inner membrane from matrix"/>
    <property type="evidence" value="ECO:0007669"/>
    <property type="project" value="TreeGrafter"/>
</dbReference>
<evidence type="ECO:0000256" key="1">
    <source>
        <dbReference type="ARBA" id="ARBA00004141"/>
    </source>
</evidence>
<keyword evidence="3" id="KW-1133">Transmembrane helix</keyword>
<dbReference type="GO" id="GO:0032977">
    <property type="term" value="F:membrane insertase activity"/>
    <property type="evidence" value="ECO:0007669"/>
    <property type="project" value="InterPro"/>
</dbReference>
<evidence type="ECO:0000256" key="4">
    <source>
        <dbReference type="ARBA" id="ARBA00023136"/>
    </source>
</evidence>
<dbReference type="InterPro" id="IPR001708">
    <property type="entry name" value="YidC/ALB3/OXA1/COX18"/>
</dbReference>
<name>A0AAN8JLH5_PATCE</name>
<evidence type="ECO:0000256" key="2">
    <source>
        <dbReference type="ARBA" id="ARBA00022692"/>
    </source>
</evidence>